<dbReference type="AlphaFoldDB" id="A0A510I4G3"/>
<evidence type="ECO:0000313" key="1">
    <source>
        <dbReference type="EMBL" id="BBL88635.1"/>
    </source>
</evidence>
<dbReference type="RefSeq" id="WP_138941232.1">
    <property type="nucleotide sequence ID" value="NZ_AP019798.1"/>
</dbReference>
<protein>
    <submittedName>
        <fullName evidence="1">Uncharacterized protein</fullName>
    </submittedName>
</protein>
<gene>
    <name evidence="1" type="ORF">VroAM7_12880</name>
</gene>
<proteinExistence type="predicted"/>
<sequence length="265" mass="28803">MINNKSISSIALSVAVALSGSALADSQDVQDMSDPLSVYTQAGLGYTDKGLNLKIGQAYDTGDTDTMAMNVLEIKGFAGDAIGWNGRGADDSIDSLRYRNFSVDLTNGRGAQVDVNVAFDSETGTQGTASYSLIQALPKMGPVNLYPLAGAGLAFGESFDENNKGELEAQDRWDLHGSFYVVGMYGKLELTDNIWVNYNPMYMGTISGSDPFKNSSMEGSDSVFTHEAAVSYQINDRTNVRYFANWTENTNYANGDHRIEVNYQF</sequence>
<accession>A0A510I4G3</accession>
<name>A0A510I4G3_9VIBR</name>
<organism evidence="1 2">
    <name type="scientific">Vibrio rotiferianus</name>
    <dbReference type="NCBI Taxonomy" id="190895"/>
    <lineage>
        <taxon>Bacteria</taxon>
        <taxon>Pseudomonadati</taxon>
        <taxon>Pseudomonadota</taxon>
        <taxon>Gammaproteobacteria</taxon>
        <taxon>Vibrionales</taxon>
        <taxon>Vibrionaceae</taxon>
        <taxon>Vibrio</taxon>
    </lineage>
</organism>
<dbReference type="EMBL" id="AP019798">
    <property type="protein sequence ID" value="BBL88635.1"/>
    <property type="molecule type" value="Genomic_DNA"/>
</dbReference>
<dbReference type="Proteomes" id="UP000315115">
    <property type="component" value="Chromosome 1"/>
</dbReference>
<evidence type="ECO:0000313" key="2">
    <source>
        <dbReference type="Proteomes" id="UP000315115"/>
    </source>
</evidence>
<reference evidence="2" key="1">
    <citation type="submission" date="2019-07" db="EMBL/GenBank/DDBJ databases">
        <title>Complete Genome Sequences of Vibrion rotiferianus strain AM7.</title>
        <authorList>
            <person name="Miyazaki K."/>
            <person name="Wiseschart A."/>
            <person name="Pootanakit K."/>
            <person name="Ishimori K."/>
            <person name="Kitahara K."/>
        </authorList>
    </citation>
    <scope>NUCLEOTIDE SEQUENCE [LARGE SCALE GENOMIC DNA]</scope>
    <source>
        <strain evidence="2">AM7</strain>
    </source>
</reference>